<feature type="transmembrane region" description="Helical" evidence="9">
    <location>
        <begin position="170"/>
        <end position="191"/>
    </location>
</feature>
<feature type="transmembrane region" description="Helical" evidence="9">
    <location>
        <begin position="143"/>
        <end position="164"/>
    </location>
</feature>
<name>A0AAP7IC72_9STAP</name>
<proteinExistence type="inferred from homology"/>
<feature type="transmembrane region" description="Helical" evidence="9">
    <location>
        <begin position="103"/>
        <end position="122"/>
    </location>
</feature>
<dbReference type="GeneID" id="69846599"/>
<evidence type="ECO:0000256" key="7">
    <source>
        <dbReference type="ARBA" id="ARBA00022989"/>
    </source>
</evidence>
<feature type="transmembrane region" description="Helical" evidence="9">
    <location>
        <begin position="78"/>
        <end position="97"/>
    </location>
</feature>
<dbReference type="PANTHER" id="PTHR23535:SF2">
    <property type="entry name" value="SUGAR EFFLUX TRANSPORTER A-RELATED"/>
    <property type="match status" value="1"/>
</dbReference>
<comment type="similarity">
    <text evidence="2">Belongs to the major facilitator superfamily. Set transporter family.</text>
</comment>
<comment type="subcellular location">
    <subcellularLocation>
        <location evidence="1">Cell membrane</location>
        <topology evidence="1">Multi-pass membrane protein</topology>
    </subcellularLocation>
</comment>
<dbReference type="CDD" id="cd17471">
    <property type="entry name" value="MFS_Set"/>
    <property type="match status" value="1"/>
</dbReference>
<dbReference type="Proteomes" id="UP000095464">
    <property type="component" value="Unassembled WGS sequence"/>
</dbReference>
<dbReference type="PROSITE" id="PS50850">
    <property type="entry name" value="MFS"/>
    <property type="match status" value="1"/>
</dbReference>
<protein>
    <submittedName>
        <fullName evidence="11">MFS sugar transporter</fullName>
    </submittedName>
</protein>
<keyword evidence="3" id="KW-0813">Transport</keyword>
<evidence type="ECO:0000256" key="8">
    <source>
        <dbReference type="ARBA" id="ARBA00023136"/>
    </source>
</evidence>
<gene>
    <name evidence="11" type="ORF">ASS94_08355</name>
</gene>
<evidence type="ECO:0000256" key="5">
    <source>
        <dbReference type="ARBA" id="ARBA00022597"/>
    </source>
</evidence>
<sequence length="402" mass="44474">MFSALLHIKNYKLFVVNMMLLGMGISITVPYLVLFATNDLGMTSTQYGLLLALAAISQFIMNTIVARFSDTHNINRKVIIITALLMGAVSFSIYFYIHEVWIFIVMYAVFQGFFAPAMPQMYASARESINVSASRDRAKFANAVLRSMFSFGFLFGPLIGALLLGVNGYAGLFTGTVTIILFTLMLQVFFFKDIKTKQTTTDVNHIEAKAPNMLHDKALFVPFLAFILLHIGQWMYTLNMPLFVTKYLNEAEGYVGGLASLCAGLEVPFMVVLGILSAKLTTRVLLMLGGLFGGLFYFSIGVFENLVMMFVGQVFLAIFLAILLGLGISYFQDILPDFPGYASTLFANAMVIGQLCGNLLGGIMSHWVGLGNVFFVSATAIFLGMILIYFTKDQKFTEESME</sequence>
<feature type="transmembrane region" description="Helical" evidence="9">
    <location>
        <begin position="47"/>
        <end position="66"/>
    </location>
</feature>
<keyword evidence="4" id="KW-1003">Cell membrane</keyword>
<dbReference type="GO" id="GO:0005886">
    <property type="term" value="C:plasma membrane"/>
    <property type="evidence" value="ECO:0007669"/>
    <property type="project" value="UniProtKB-SubCell"/>
</dbReference>
<evidence type="ECO:0000313" key="11">
    <source>
        <dbReference type="EMBL" id="OEK55603.1"/>
    </source>
</evidence>
<feature type="transmembrane region" description="Helical" evidence="9">
    <location>
        <begin position="218"/>
        <end position="236"/>
    </location>
</feature>
<keyword evidence="8 9" id="KW-0472">Membrane</keyword>
<organism evidence="11 12">
    <name type="scientific">Staphylococcus equorum</name>
    <dbReference type="NCBI Taxonomy" id="246432"/>
    <lineage>
        <taxon>Bacteria</taxon>
        <taxon>Bacillati</taxon>
        <taxon>Bacillota</taxon>
        <taxon>Bacilli</taxon>
        <taxon>Bacillales</taxon>
        <taxon>Staphylococcaceae</taxon>
        <taxon>Staphylococcus</taxon>
    </lineage>
</organism>
<evidence type="ECO:0000259" key="10">
    <source>
        <dbReference type="PROSITE" id="PS50850"/>
    </source>
</evidence>
<dbReference type="PANTHER" id="PTHR23535">
    <property type="entry name" value="SUGAR EFFLUX TRANSPORTER A-RELATED"/>
    <property type="match status" value="1"/>
</dbReference>
<feature type="transmembrane region" description="Helical" evidence="9">
    <location>
        <begin position="367"/>
        <end position="391"/>
    </location>
</feature>
<dbReference type="AlphaFoldDB" id="A0AAP7IC72"/>
<feature type="transmembrane region" description="Helical" evidence="9">
    <location>
        <begin position="256"/>
        <end position="277"/>
    </location>
</feature>
<evidence type="ECO:0000256" key="9">
    <source>
        <dbReference type="SAM" id="Phobius"/>
    </source>
</evidence>
<dbReference type="InterPro" id="IPR011701">
    <property type="entry name" value="MFS"/>
</dbReference>
<evidence type="ECO:0000256" key="3">
    <source>
        <dbReference type="ARBA" id="ARBA00022448"/>
    </source>
</evidence>
<feature type="transmembrane region" description="Helical" evidence="9">
    <location>
        <begin position="338"/>
        <end position="361"/>
    </location>
</feature>
<dbReference type="SUPFAM" id="SSF103473">
    <property type="entry name" value="MFS general substrate transporter"/>
    <property type="match status" value="1"/>
</dbReference>
<evidence type="ECO:0000313" key="12">
    <source>
        <dbReference type="Proteomes" id="UP000095464"/>
    </source>
</evidence>
<dbReference type="InterPro" id="IPR020846">
    <property type="entry name" value="MFS_dom"/>
</dbReference>
<dbReference type="RefSeq" id="WP_021339395.1">
    <property type="nucleotide sequence ID" value="NZ_CP013980.1"/>
</dbReference>
<feature type="transmembrane region" description="Helical" evidence="9">
    <location>
        <begin position="309"/>
        <end position="331"/>
    </location>
</feature>
<feature type="domain" description="Major facilitator superfamily (MFS) profile" evidence="10">
    <location>
        <begin position="10"/>
        <end position="396"/>
    </location>
</feature>
<dbReference type="InterPro" id="IPR036259">
    <property type="entry name" value="MFS_trans_sf"/>
</dbReference>
<feature type="transmembrane region" description="Helical" evidence="9">
    <location>
        <begin position="12"/>
        <end position="35"/>
    </location>
</feature>
<evidence type="ECO:0000256" key="4">
    <source>
        <dbReference type="ARBA" id="ARBA00022475"/>
    </source>
</evidence>
<dbReference type="GO" id="GO:0022857">
    <property type="term" value="F:transmembrane transporter activity"/>
    <property type="evidence" value="ECO:0007669"/>
    <property type="project" value="InterPro"/>
</dbReference>
<evidence type="ECO:0000256" key="2">
    <source>
        <dbReference type="ARBA" id="ARBA00006523"/>
    </source>
</evidence>
<dbReference type="Gene3D" id="1.20.1250.20">
    <property type="entry name" value="MFS general substrate transporter like domains"/>
    <property type="match status" value="2"/>
</dbReference>
<keyword evidence="7 9" id="KW-1133">Transmembrane helix</keyword>
<accession>A0AAP7IC72</accession>
<feature type="transmembrane region" description="Helical" evidence="9">
    <location>
        <begin position="284"/>
        <end position="303"/>
    </location>
</feature>
<comment type="caution">
    <text evidence="11">The sequence shown here is derived from an EMBL/GenBank/DDBJ whole genome shotgun (WGS) entry which is preliminary data.</text>
</comment>
<dbReference type="Pfam" id="PF07690">
    <property type="entry name" value="MFS_1"/>
    <property type="match status" value="1"/>
</dbReference>
<keyword evidence="5 11" id="KW-0762">Sugar transport</keyword>
<reference evidence="12" key="1">
    <citation type="submission" date="2015-11" db="EMBL/GenBank/DDBJ databases">
        <title>Genomic diversity of Staphylococcus saprophyticus strains from urinary tract infections, animal surfaces, and fermented foods.</title>
        <authorList>
            <person name="Wolfe B.E."/>
        </authorList>
    </citation>
    <scope>NUCLEOTIDE SEQUENCE [LARGE SCALE GENOMIC DNA]</scope>
    <source>
        <strain evidence="12">738_7</strain>
    </source>
</reference>
<dbReference type="EMBL" id="LNPX01000036">
    <property type="protein sequence ID" value="OEK55603.1"/>
    <property type="molecule type" value="Genomic_DNA"/>
</dbReference>
<evidence type="ECO:0000256" key="1">
    <source>
        <dbReference type="ARBA" id="ARBA00004651"/>
    </source>
</evidence>
<keyword evidence="6 9" id="KW-0812">Transmembrane</keyword>
<evidence type="ECO:0000256" key="6">
    <source>
        <dbReference type="ARBA" id="ARBA00022692"/>
    </source>
</evidence>